<dbReference type="InterPro" id="IPR028923">
    <property type="entry name" value="SAICAR_synt/ADE2_N"/>
</dbReference>
<dbReference type="Proteomes" id="UP001595969">
    <property type="component" value="Unassembled WGS sequence"/>
</dbReference>
<protein>
    <recommendedName>
        <fullName evidence="2">phosphoribosylaminoimidazolesuccinocarboxamide synthase</fullName>
        <ecNumber evidence="2">6.3.2.6</ecNumber>
    </recommendedName>
</protein>
<reference evidence="10" key="1">
    <citation type="journal article" date="2019" name="Int. J. Syst. Evol. Microbiol.">
        <title>The Global Catalogue of Microorganisms (GCM) 10K type strain sequencing project: providing services to taxonomists for standard genome sequencing and annotation.</title>
        <authorList>
            <consortium name="The Broad Institute Genomics Platform"/>
            <consortium name="The Broad Institute Genome Sequencing Center for Infectious Disease"/>
            <person name="Wu L."/>
            <person name="Ma J."/>
        </authorList>
    </citation>
    <scope>NUCLEOTIDE SEQUENCE [LARGE SCALE GENOMIC DNA]</scope>
    <source>
        <strain evidence="10">CGMCC 1.19032</strain>
    </source>
</reference>
<sequence length="227" mass="25351">MERIYQGKTKDVYLLEDGNVRLFFKDEMTGKDGVFDPGENQIGLTVEGSGRSGLAVSQHFFERLNKEGVPTHFLGANLDEKTMDVKKAVVFGNGIEVICRFKATGSFVRRYGQYVEEGADLGGFVEITLKDDERQDPTINEDALVLLGILKEGEYEIIKEQTKKISEIIKKELADKGLELFDIKLEFGRGEKAGEVILIDEISGGNMRVFDGTTPVHPLDFGKYLFA</sequence>
<evidence type="ECO:0000256" key="3">
    <source>
        <dbReference type="ARBA" id="ARBA00022598"/>
    </source>
</evidence>
<dbReference type="InterPro" id="IPR050089">
    <property type="entry name" value="SAICAR_synthetase"/>
</dbReference>
<dbReference type="EMBL" id="JBHSGS010000063">
    <property type="protein sequence ID" value="MFC4720431.1"/>
    <property type="molecule type" value="Genomic_DNA"/>
</dbReference>
<keyword evidence="4" id="KW-0547">Nucleotide-binding</keyword>
<name>A0ABV9MZ27_9ENTE</name>
<comment type="caution">
    <text evidence="9">The sequence shown here is derived from an EMBL/GenBank/DDBJ whole genome shotgun (WGS) entry which is preliminary data.</text>
</comment>
<keyword evidence="6" id="KW-0067">ATP-binding</keyword>
<dbReference type="SUPFAM" id="SSF56104">
    <property type="entry name" value="SAICAR synthase-like"/>
    <property type="match status" value="1"/>
</dbReference>
<keyword evidence="5" id="KW-0658">Purine biosynthesis</keyword>
<evidence type="ECO:0000256" key="1">
    <source>
        <dbReference type="ARBA" id="ARBA00004672"/>
    </source>
</evidence>
<evidence type="ECO:0000259" key="8">
    <source>
        <dbReference type="Pfam" id="PF01259"/>
    </source>
</evidence>
<evidence type="ECO:0000256" key="7">
    <source>
        <dbReference type="ARBA" id="ARBA00048475"/>
    </source>
</evidence>
<evidence type="ECO:0000256" key="6">
    <source>
        <dbReference type="ARBA" id="ARBA00022840"/>
    </source>
</evidence>
<keyword evidence="3" id="KW-0436">Ligase</keyword>
<organism evidence="9 10">
    <name type="scientific">Enterococcus lemanii</name>
    <dbReference type="NCBI Taxonomy" id="1159752"/>
    <lineage>
        <taxon>Bacteria</taxon>
        <taxon>Bacillati</taxon>
        <taxon>Bacillota</taxon>
        <taxon>Bacilli</taxon>
        <taxon>Lactobacillales</taxon>
        <taxon>Enterococcaceae</taxon>
        <taxon>Enterococcus</taxon>
    </lineage>
</organism>
<dbReference type="Gene3D" id="3.30.200.20">
    <property type="entry name" value="Phosphorylase Kinase, domain 1"/>
    <property type="match status" value="1"/>
</dbReference>
<keyword evidence="10" id="KW-1185">Reference proteome</keyword>
<dbReference type="EC" id="6.3.2.6" evidence="2"/>
<evidence type="ECO:0000313" key="9">
    <source>
        <dbReference type="EMBL" id="MFC4720431.1"/>
    </source>
</evidence>
<dbReference type="Pfam" id="PF01259">
    <property type="entry name" value="SAICAR_synt"/>
    <property type="match status" value="1"/>
</dbReference>
<dbReference type="RefSeq" id="WP_204652706.1">
    <property type="nucleotide sequence ID" value="NZ_JAFBFD010000001.1"/>
</dbReference>
<evidence type="ECO:0000256" key="4">
    <source>
        <dbReference type="ARBA" id="ARBA00022741"/>
    </source>
</evidence>
<evidence type="ECO:0000313" key="10">
    <source>
        <dbReference type="Proteomes" id="UP001595969"/>
    </source>
</evidence>
<dbReference type="PANTHER" id="PTHR43599">
    <property type="entry name" value="MULTIFUNCTIONAL PROTEIN ADE2"/>
    <property type="match status" value="1"/>
</dbReference>
<dbReference type="Gene3D" id="3.30.470.20">
    <property type="entry name" value="ATP-grasp fold, B domain"/>
    <property type="match status" value="1"/>
</dbReference>
<comment type="catalytic activity">
    <reaction evidence="7">
        <text>5-amino-1-(5-phospho-D-ribosyl)imidazole-4-carboxylate + L-aspartate + ATP = (2S)-2-[5-amino-1-(5-phospho-beta-D-ribosyl)imidazole-4-carboxamido]succinate + ADP + phosphate + 2 H(+)</text>
        <dbReference type="Rhea" id="RHEA:22628"/>
        <dbReference type="ChEBI" id="CHEBI:15378"/>
        <dbReference type="ChEBI" id="CHEBI:29991"/>
        <dbReference type="ChEBI" id="CHEBI:30616"/>
        <dbReference type="ChEBI" id="CHEBI:43474"/>
        <dbReference type="ChEBI" id="CHEBI:58443"/>
        <dbReference type="ChEBI" id="CHEBI:77657"/>
        <dbReference type="ChEBI" id="CHEBI:456216"/>
        <dbReference type="EC" id="6.3.2.6"/>
    </reaction>
</comment>
<evidence type="ECO:0000256" key="5">
    <source>
        <dbReference type="ARBA" id="ARBA00022755"/>
    </source>
</evidence>
<proteinExistence type="predicted"/>
<feature type="domain" description="SAICAR synthetase/ADE2 N-terminal" evidence="8">
    <location>
        <begin position="4"/>
        <end position="214"/>
    </location>
</feature>
<gene>
    <name evidence="9" type="ORF">ACFO5I_11925</name>
</gene>
<evidence type="ECO:0000256" key="2">
    <source>
        <dbReference type="ARBA" id="ARBA00012217"/>
    </source>
</evidence>
<comment type="pathway">
    <text evidence="1">Purine metabolism; IMP biosynthesis via de novo pathway; 5-amino-1-(5-phospho-D-ribosyl)imidazole-4-carboxamide from 5-amino-1-(5-phospho-D-ribosyl)imidazole-4-carboxylate: step 1/2.</text>
</comment>
<dbReference type="PANTHER" id="PTHR43599:SF3">
    <property type="entry name" value="SI:DKEY-6E2.2"/>
    <property type="match status" value="1"/>
</dbReference>
<accession>A0ABV9MZ27</accession>